<dbReference type="RefSeq" id="WP_330089480.1">
    <property type="nucleotide sequence ID" value="NZ_JAUZMY010000001.1"/>
</dbReference>
<keyword evidence="4 6" id="KW-0472">Membrane</keyword>
<feature type="compositionally biased region" description="Low complexity" evidence="5">
    <location>
        <begin position="101"/>
        <end position="110"/>
    </location>
</feature>
<proteinExistence type="predicted"/>
<evidence type="ECO:0000313" key="8">
    <source>
        <dbReference type="Proteomes" id="UP001356095"/>
    </source>
</evidence>
<dbReference type="InterPro" id="IPR019109">
    <property type="entry name" value="MamF_MmsF"/>
</dbReference>
<evidence type="ECO:0000256" key="6">
    <source>
        <dbReference type="SAM" id="Phobius"/>
    </source>
</evidence>
<evidence type="ECO:0000256" key="2">
    <source>
        <dbReference type="ARBA" id="ARBA00022692"/>
    </source>
</evidence>
<feature type="region of interest" description="Disordered" evidence="5">
    <location>
        <begin position="1"/>
        <end position="135"/>
    </location>
</feature>
<dbReference type="EMBL" id="JAUZMY010000001">
    <property type="protein sequence ID" value="MEE2035645.1"/>
    <property type="molecule type" value="Genomic_DNA"/>
</dbReference>
<feature type="compositionally biased region" description="Gly residues" evidence="5">
    <location>
        <begin position="22"/>
        <end position="46"/>
    </location>
</feature>
<dbReference type="Pfam" id="PF09685">
    <property type="entry name" value="MamF_MmsF"/>
    <property type="match status" value="1"/>
</dbReference>
<name>A0ABU7K060_9ACTN</name>
<dbReference type="Proteomes" id="UP001356095">
    <property type="component" value="Unassembled WGS sequence"/>
</dbReference>
<comment type="subcellular location">
    <subcellularLocation>
        <location evidence="1">Membrane</location>
        <topology evidence="1">Multi-pass membrane protein</topology>
    </subcellularLocation>
</comment>
<feature type="compositionally biased region" description="Low complexity" evidence="5">
    <location>
        <begin position="56"/>
        <end position="65"/>
    </location>
</feature>
<evidence type="ECO:0000256" key="5">
    <source>
        <dbReference type="SAM" id="MobiDB-lite"/>
    </source>
</evidence>
<organism evidence="7 8">
    <name type="scientific">Nocardiopsis codii</name>
    <dbReference type="NCBI Taxonomy" id="3065942"/>
    <lineage>
        <taxon>Bacteria</taxon>
        <taxon>Bacillati</taxon>
        <taxon>Actinomycetota</taxon>
        <taxon>Actinomycetes</taxon>
        <taxon>Streptosporangiales</taxon>
        <taxon>Nocardiopsidaceae</taxon>
        <taxon>Nocardiopsis</taxon>
    </lineage>
</organism>
<gene>
    <name evidence="7" type="ORF">Q8791_00220</name>
</gene>
<keyword evidence="2 6" id="KW-0812">Transmembrane</keyword>
<evidence type="ECO:0000256" key="3">
    <source>
        <dbReference type="ARBA" id="ARBA00022989"/>
    </source>
</evidence>
<reference evidence="7 8" key="1">
    <citation type="submission" date="2023-08" db="EMBL/GenBank/DDBJ databases">
        <authorList>
            <person name="Girao M."/>
            <person name="Carvalho M.F."/>
        </authorList>
    </citation>
    <scope>NUCLEOTIDE SEQUENCE [LARGE SCALE GENOMIC DNA]</scope>
    <source>
        <strain evidence="7 8">CT-R113</strain>
    </source>
</reference>
<feature type="compositionally biased region" description="Gly residues" evidence="5">
    <location>
        <begin position="124"/>
        <end position="134"/>
    </location>
</feature>
<sequence>MSYPNNPSEDPYGQGYQPGHNDGSGGYPGQHPGQPGGYPAPGGQQPGGYPPPPQGDPSQGYQSGGYPPPHGDPSQGYPGGAHPGHQQGGYPPPGQPGGYPGQDQAGGYPAPGYPQGGYPPPGGQPGYGQPGYGQPGADDRQMAFLAHLGGGILGVLVPLIIFLVKKDSSPFVRQQSLSALNFQLVLLIGYIVSSVLSFIFIGALLGLGIWIFAVVVGLQRGQAVNRGEMPQPYPITVTWVNNARPAHPERSRRAPGPFCMCGTRRTLR</sequence>
<evidence type="ECO:0000256" key="4">
    <source>
        <dbReference type="ARBA" id="ARBA00023136"/>
    </source>
</evidence>
<keyword evidence="8" id="KW-1185">Reference proteome</keyword>
<feature type="transmembrane region" description="Helical" evidence="6">
    <location>
        <begin position="198"/>
        <end position="218"/>
    </location>
</feature>
<feature type="transmembrane region" description="Helical" evidence="6">
    <location>
        <begin position="144"/>
        <end position="164"/>
    </location>
</feature>
<accession>A0ABU7K060</accession>
<keyword evidence="3 6" id="KW-1133">Transmembrane helix</keyword>
<comment type="caution">
    <text evidence="7">The sequence shown here is derived from an EMBL/GenBank/DDBJ whole genome shotgun (WGS) entry which is preliminary data.</text>
</comment>
<evidence type="ECO:0000256" key="1">
    <source>
        <dbReference type="ARBA" id="ARBA00004141"/>
    </source>
</evidence>
<protein>
    <submittedName>
        <fullName evidence="7">DUF4870 domain-containing protein</fullName>
    </submittedName>
</protein>
<evidence type="ECO:0000313" key="7">
    <source>
        <dbReference type="EMBL" id="MEE2035645.1"/>
    </source>
</evidence>